<sequence length="679" mass="74596">MESPACASDFYNATFDLVPGYNNAGMSLECDHIHIPQQSLSCAVCNSLMCINREDMVSAGARAQRPVRSRSASRRSSSRQSRSSSSRSSAARASSARPSSRQSGSSVQSSSSDSVLMPVDRMTSMHDWQMKIRKEGEMIAEYLRNTHRDPKTMTIQELMTVMSKVGIHNRDRSELFDLLHSVRAAMTDSGLSVSQTHPLVIIYGRGSTRVNKQMKEIDDLQSMSSYQNLVSTTQFQSAHFKDMSSSSDLLFSFKSADSVGFVHPIVMALFGVKLPAIETAFVTGDSLSLLAQLHHNSRVRPGNYQLLVNKLTEETPILIPGISDSVSMEIQRAVLHTNLRRCILNLRMGIFYCERDESLDNSLMKIIHPSCASIMSDEEQILASLFAITSFKPTLVSVSRPSFGSSIGGMGDMAMRTVPYLVVDSSKMITTSTAPIHVGGDQPFSCTAEAGRVLYMPAQNMGAVTRTDVASAVCAASGYIYERERSPVITNGVLVFLVNRRGGMASTGECFTNMRPMISDIPIEVSQDMMLNGIMYRLISVVCHRVGDGVDGCGGADAFANGYCTILFTDAGPWLYDPMTVLSRSAREGRLMRAMRNTFSQESGTGGDNQCLNEWLRGDGAAAMAAKQSQHMQHKAMFEDDLLTMEEAMLMISRHGTILIYGQEYDPYMSSRNMCDVLC</sequence>
<dbReference type="InterPro" id="IPR004972">
    <property type="entry name" value="P4B"/>
</dbReference>
<dbReference type="Pfam" id="PF03292">
    <property type="entry name" value="Pox_P4B"/>
    <property type="match status" value="1"/>
</dbReference>
<reference evidence="6 7" key="1">
    <citation type="journal article" date="2010" name="J. Gen. Virol.">
        <title>The genome of pseudocowpoxvirus: comparison of a reindeer isolate and a reference strain.</title>
        <authorList>
            <person name="Hautaniemi M."/>
            <person name="Ueda N."/>
            <person name="Tuimala J."/>
            <person name="Mercer A.A."/>
            <person name="Lahdenpera J."/>
            <person name="McInnes C.J."/>
        </authorList>
    </citation>
    <scope>NUCLEOTIDE SEQUENCE [LARGE SCALE GENOMIC DNA]</scope>
    <source>
        <strain evidence="6">F00.120R</strain>
    </source>
</reference>
<keyword evidence="2" id="KW-0946">Virion</keyword>
<evidence type="ECO:0000313" key="6">
    <source>
        <dbReference type="EMBL" id="ADC53850.1"/>
    </source>
</evidence>
<name>D3IZ96_9POXV</name>
<accession>D3IZ96</accession>
<evidence type="ECO:0000256" key="2">
    <source>
        <dbReference type="ARBA" id="ARBA00022844"/>
    </source>
</evidence>
<protein>
    <recommendedName>
        <fullName evidence="4">Virion core protein 4b</fullName>
    </recommendedName>
</protein>
<feature type="region of interest" description="Disordered" evidence="5">
    <location>
        <begin position="59"/>
        <end position="118"/>
    </location>
</feature>
<feature type="compositionally biased region" description="Low complexity" evidence="5">
    <location>
        <begin position="78"/>
        <end position="112"/>
    </location>
</feature>
<dbReference type="Proteomes" id="UP000168163">
    <property type="component" value="Segment"/>
</dbReference>
<proteinExistence type="predicted"/>
<comment type="function">
    <text evidence="3">Major component of the virion core that undergoes proteolytic processing during the immature virion (IV) to mature virion (MV) transition. Essential for the formation of a structurally normal core.</text>
</comment>
<evidence type="ECO:0000256" key="5">
    <source>
        <dbReference type="SAM" id="MobiDB-lite"/>
    </source>
</evidence>
<dbReference type="EMBL" id="GQ329669">
    <property type="protein sequence ID" value="ADC53850.1"/>
    <property type="molecule type" value="Genomic_DNA"/>
</dbReference>
<evidence type="ECO:0000256" key="4">
    <source>
        <dbReference type="ARBA" id="ARBA00032365"/>
    </source>
</evidence>
<feature type="compositionally biased region" description="Basic residues" evidence="5">
    <location>
        <begin position="65"/>
        <end position="77"/>
    </location>
</feature>
<evidence type="ECO:0000256" key="1">
    <source>
        <dbReference type="ARBA" id="ARBA00004328"/>
    </source>
</evidence>
<organism evidence="6 7">
    <name type="scientific">Pseudocowpox virus</name>
    <dbReference type="NCBI Taxonomy" id="129726"/>
    <lineage>
        <taxon>Viruses</taxon>
        <taxon>Varidnaviria</taxon>
        <taxon>Bamfordvirae</taxon>
        <taxon>Nucleocytoviricota</taxon>
        <taxon>Pokkesviricetes</taxon>
        <taxon>Chitovirales</taxon>
        <taxon>Poxviridae</taxon>
        <taxon>Chordopoxvirinae</taxon>
        <taxon>Parapoxvirus</taxon>
        <taxon>Parapoxvirus pseudocowpox</taxon>
    </lineage>
</organism>
<evidence type="ECO:0000256" key="3">
    <source>
        <dbReference type="ARBA" id="ARBA00025179"/>
    </source>
</evidence>
<comment type="subcellular location">
    <subcellularLocation>
        <location evidence="1">Virion</location>
    </subcellularLocation>
</comment>
<evidence type="ECO:0000313" key="7">
    <source>
        <dbReference type="Proteomes" id="UP000168163"/>
    </source>
</evidence>
<dbReference type="GO" id="GO:0044423">
    <property type="term" value="C:virion component"/>
    <property type="evidence" value="ECO:0007669"/>
    <property type="project" value="UniProtKB-KW"/>
</dbReference>